<dbReference type="EMBL" id="KP280063">
    <property type="protein sequence ID" value="AJF40809.1"/>
    <property type="molecule type" value="Genomic_DNA"/>
</dbReference>
<dbReference type="GeneID" id="26634019"/>
<sequence>MANKKYGKKYIPVMVLMDRLLLISWFILGLVELLSWNVGSMYIYISCVNAYIEASRLLQDYEYDTKGVSGWRT</sequence>
<dbReference type="OrthoDB" id="37935at10239"/>
<dbReference type="Proteomes" id="UP000031804">
    <property type="component" value="Segment"/>
</dbReference>
<name>A0A0B5HAP0_9CAUD</name>
<accession>A0A0B5HAP0</accession>
<proteinExistence type="predicted"/>
<evidence type="ECO:0000313" key="1">
    <source>
        <dbReference type="EMBL" id="AJF40809.1"/>
    </source>
</evidence>
<gene>
    <name evidence="1" type="ORF">SBVP3_0041</name>
</gene>
<evidence type="ECO:0000313" key="2">
    <source>
        <dbReference type="Proteomes" id="UP000031804"/>
    </source>
</evidence>
<dbReference type="RefSeq" id="YP_009207506.1">
    <property type="nucleotide sequence ID" value="NC_028895.1"/>
</dbReference>
<organism evidence="1 2">
    <name type="scientific">Vibrio phage phi 3</name>
    <dbReference type="NCBI Taxonomy" id="1589298"/>
    <lineage>
        <taxon>Viruses</taxon>
        <taxon>Duplodnaviria</taxon>
        <taxon>Heunggongvirae</taxon>
        <taxon>Uroviricota</taxon>
        <taxon>Caudoviricetes</taxon>
        <taxon>Demerecviridae</taxon>
        <taxon>Ermolyevavirinae</taxon>
        <taxon>Jesfedecavirus</taxon>
        <taxon>Jesfedecavirus phi3</taxon>
    </lineage>
</organism>
<keyword evidence="2" id="KW-1185">Reference proteome</keyword>
<protein>
    <submittedName>
        <fullName evidence="1">Uncharacterized protein</fullName>
    </submittedName>
</protein>
<dbReference type="KEGG" id="vg:26634019"/>
<reference evidence="1 2" key="1">
    <citation type="submission" date="2014-12" db="EMBL/GenBank/DDBJ databases">
        <title>Complete genome sequences of three Vibrio cholerae specific bacteriophages.</title>
        <authorList>
            <person name="Bhandare S.G."/>
            <person name="Warry A."/>
            <person name="Emes R.D."/>
            <person name="Hooton S.P.T."/>
            <person name="Barrow P.A."/>
            <person name="Atterbury R.J."/>
        </authorList>
    </citation>
    <scope>NUCLEOTIDE SEQUENCE [LARGE SCALE GENOMIC DNA]</scope>
</reference>